<proteinExistence type="predicted"/>
<accession>A0AAU8BDT6</accession>
<protein>
    <submittedName>
        <fullName evidence="1">Uncharacterized protein</fullName>
    </submittedName>
</protein>
<dbReference type="EMBL" id="PP819608">
    <property type="protein sequence ID" value="XCD09552.1"/>
    <property type="molecule type" value="Genomic_DNA"/>
</dbReference>
<gene>
    <name evidence="1" type="ORF">Adastra004</name>
</gene>
<name>A0AAU8BDT6_9CAUD</name>
<reference evidence="1" key="1">
    <citation type="submission" date="2024-05" db="EMBL/GenBank/DDBJ databases">
        <authorList>
            <person name="Herbig A.F."/>
            <person name="Pendergrass E.L."/>
        </authorList>
    </citation>
    <scope>NUCLEOTIDE SEQUENCE</scope>
</reference>
<sequence length="64" mass="7219">MQMYKLTAGTTGYSTLLTRTQAEHMLALWGDKYHINDCTPDKPIYSPSKYTKLELVYMAANATA</sequence>
<organism evidence="1">
    <name type="scientific">Bacillus phage Adastra</name>
    <dbReference type="NCBI Taxonomy" id="3143958"/>
    <lineage>
        <taxon>Viruses</taxon>
        <taxon>Duplodnaviria</taxon>
        <taxon>Heunggongvirae</taxon>
        <taxon>Uroviricota</taxon>
        <taxon>Caudoviricetes</taxon>
        <taxon>Herelleviridae</taxon>
        <taxon>Spounavirinae</taxon>
        <taxon>Okubovirus</taxon>
    </lineage>
</organism>
<evidence type="ECO:0000313" key="1">
    <source>
        <dbReference type="EMBL" id="XCD09552.1"/>
    </source>
</evidence>